<keyword evidence="1 2" id="KW-0694">RNA-binding</keyword>
<dbReference type="Proteomes" id="UP000186878">
    <property type="component" value="Unassembled WGS sequence"/>
</dbReference>
<dbReference type="NCBIfam" id="TIGR00253">
    <property type="entry name" value="RNA_bind_YhbY"/>
    <property type="match status" value="1"/>
</dbReference>
<name>A0A1Q8SWT4_9GAMM</name>
<dbReference type="RefSeq" id="WP_075568653.1">
    <property type="nucleotide sequence ID" value="NZ_MSDO01000002.1"/>
</dbReference>
<dbReference type="PANTHER" id="PTHR40065:SF3">
    <property type="entry name" value="RNA-BINDING PROTEIN YHBY"/>
    <property type="match status" value="1"/>
</dbReference>
<dbReference type="STRING" id="404433.BTW07_02310"/>
<dbReference type="OrthoDB" id="9797519at2"/>
<evidence type="ECO:0000259" key="3">
    <source>
        <dbReference type="PROSITE" id="PS51295"/>
    </source>
</evidence>
<proteinExistence type="predicted"/>
<dbReference type="SUPFAM" id="SSF75471">
    <property type="entry name" value="YhbY-like"/>
    <property type="match status" value="1"/>
</dbReference>
<evidence type="ECO:0000313" key="4">
    <source>
        <dbReference type="EMBL" id="OLO05911.1"/>
    </source>
</evidence>
<dbReference type="SMART" id="SM01103">
    <property type="entry name" value="CRS1_YhbY"/>
    <property type="match status" value="1"/>
</dbReference>
<dbReference type="EMBL" id="MSDO01000002">
    <property type="protein sequence ID" value="OLO05911.1"/>
    <property type="molecule type" value="Genomic_DNA"/>
</dbReference>
<dbReference type="InterPro" id="IPR035920">
    <property type="entry name" value="YhbY-like_sf"/>
</dbReference>
<dbReference type="PROSITE" id="PS51295">
    <property type="entry name" value="CRM"/>
    <property type="match status" value="1"/>
</dbReference>
<dbReference type="PANTHER" id="PTHR40065">
    <property type="entry name" value="RNA-BINDING PROTEIN YHBY"/>
    <property type="match status" value="1"/>
</dbReference>
<comment type="caution">
    <text evidence="4">The sequence shown here is derived from an EMBL/GenBank/DDBJ whole genome shotgun (WGS) entry which is preliminary data.</text>
</comment>
<protein>
    <submittedName>
        <fullName evidence="4">Ribosome assembly protein YhbY</fullName>
    </submittedName>
</protein>
<reference evidence="4 5" key="1">
    <citation type="submission" date="2016-12" db="EMBL/GenBank/DDBJ databases">
        <title>Draft genome sequences of strains Salinicola socius SMB35, Salinicola sp. MH3R3-1 and Chromohalobacter sp. SMB17 from the Verkhnekamsk potash mining region of Russia.</title>
        <authorList>
            <person name="Mavrodi D.V."/>
            <person name="Olsson B.E."/>
            <person name="Korsakova E.S."/>
            <person name="Pyankova A."/>
            <person name="Mavrodi O.V."/>
            <person name="Plotnikova E.G."/>
        </authorList>
    </citation>
    <scope>NUCLEOTIDE SEQUENCE [LARGE SCALE GENOMIC DNA]</scope>
    <source>
        <strain evidence="4 5">SMB35</strain>
    </source>
</reference>
<dbReference type="GO" id="GO:0003723">
    <property type="term" value="F:RNA binding"/>
    <property type="evidence" value="ECO:0007669"/>
    <property type="project" value="UniProtKB-UniRule"/>
</dbReference>
<evidence type="ECO:0000256" key="1">
    <source>
        <dbReference type="ARBA" id="ARBA00022884"/>
    </source>
</evidence>
<sequence>MSLTSAQKKAFRSIGHHLQPIVTVSENGLSEGAQQELERALRDHELIKVKLAIAEREERQAMVEELVAISGAELVQTLGKVALLYRHNPKVNPKLSNIQRAEDHHGRH</sequence>
<dbReference type="Pfam" id="PF01985">
    <property type="entry name" value="CRS1_YhbY"/>
    <property type="match status" value="1"/>
</dbReference>
<feature type="domain" description="CRM" evidence="3">
    <location>
        <begin position="1"/>
        <end position="97"/>
    </location>
</feature>
<gene>
    <name evidence="4" type="ORF">BTW07_02310</name>
</gene>
<dbReference type="Gene3D" id="3.30.110.60">
    <property type="entry name" value="YhbY-like"/>
    <property type="match status" value="1"/>
</dbReference>
<evidence type="ECO:0000256" key="2">
    <source>
        <dbReference type="PROSITE-ProRule" id="PRU00626"/>
    </source>
</evidence>
<evidence type="ECO:0000313" key="5">
    <source>
        <dbReference type="Proteomes" id="UP000186878"/>
    </source>
</evidence>
<dbReference type="AlphaFoldDB" id="A0A1Q8SWT4"/>
<accession>A0A1Q8SWT4</accession>
<keyword evidence="5" id="KW-1185">Reference proteome</keyword>
<dbReference type="InterPro" id="IPR017924">
    <property type="entry name" value="RNA-binding_YhbY"/>
</dbReference>
<dbReference type="InterPro" id="IPR001890">
    <property type="entry name" value="RNA-binding_CRM"/>
</dbReference>
<dbReference type="InterPro" id="IPR051925">
    <property type="entry name" value="RNA-binding_domain"/>
</dbReference>
<organism evidence="4 5">
    <name type="scientific">Salinicola socius</name>
    <dbReference type="NCBI Taxonomy" id="404433"/>
    <lineage>
        <taxon>Bacteria</taxon>
        <taxon>Pseudomonadati</taxon>
        <taxon>Pseudomonadota</taxon>
        <taxon>Gammaproteobacteria</taxon>
        <taxon>Oceanospirillales</taxon>
        <taxon>Halomonadaceae</taxon>
        <taxon>Salinicola</taxon>
    </lineage>
</organism>